<evidence type="ECO:0000313" key="19">
    <source>
        <dbReference type="EMBL" id="KAB0266199.1"/>
    </source>
</evidence>
<dbReference type="GO" id="GO:0042597">
    <property type="term" value="C:periplasmic space"/>
    <property type="evidence" value="ECO:0007669"/>
    <property type="project" value="UniProtKB-SubCell"/>
</dbReference>
<dbReference type="InterPro" id="IPR036034">
    <property type="entry name" value="PDZ_sf"/>
</dbReference>
<dbReference type="InterPro" id="IPR009003">
    <property type="entry name" value="Peptidase_S1_PA"/>
</dbReference>
<feature type="chain" id="PRO_5039421154" description="Probable periplasmic serine endoprotease DegP-like" evidence="17">
    <location>
        <begin position="29"/>
        <end position="474"/>
    </location>
</feature>
<evidence type="ECO:0000256" key="10">
    <source>
        <dbReference type="ARBA" id="ARBA00022801"/>
    </source>
</evidence>
<evidence type="ECO:0000256" key="8">
    <source>
        <dbReference type="ARBA" id="ARBA00022737"/>
    </source>
</evidence>
<feature type="binding site" evidence="15">
    <location>
        <position position="141"/>
    </location>
    <ligand>
        <name>substrate</name>
    </ligand>
</feature>
<feature type="active site" description="Charge relay system" evidence="14">
    <location>
        <position position="111"/>
    </location>
</feature>
<comment type="subcellular location">
    <subcellularLocation>
        <location evidence="2">Periplasm</location>
    </subcellularLocation>
</comment>
<dbReference type="Pfam" id="PF13180">
    <property type="entry name" value="PDZ_2"/>
    <property type="match status" value="2"/>
</dbReference>
<dbReference type="Gene3D" id="2.30.42.10">
    <property type="match status" value="2"/>
</dbReference>
<evidence type="ECO:0000256" key="12">
    <source>
        <dbReference type="ARBA" id="ARBA00023016"/>
    </source>
</evidence>
<evidence type="ECO:0000256" key="14">
    <source>
        <dbReference type="PIRSR" id="PIRSR611782-1"/>
    </source>
</evidence>
<evidence type="ECO:0000256" key="2">
    <source>
        <dbReference type="ARBA" id="ARBA00004418"/>
    </source>
</evidence>
<keyword evidence="9" id="KW-0574">Periplasm</keyword>
<dbReference type="PRINTS" id="PR00834">
    <property type="entry name" value="PROTEASES2C"/>
</dbReference>
<dbReference type="CDD" id="cd10839">
    <property type="entry name" value="cpPDZ1_DegP-like"/>
    <property type="match status" value="1"/>
</dbReference>
<dbReference type="InterPro" id="IPR011782">
    <property type="entry name" value="Pept_S1C_Do"/>
</dbReference>
<feature type="binding site" evidence="15">
    <location>
        <begin position="213"/>
        <end position="215"/>
    </location>
    <ligand>
        <name>substrate</name>
    </ligand>
</feature>
<dbReference type="SUPFAM" id="SSF50494">
    <property type="entry name" value="Trypsin-like serine proteases"/>
    <property type="match status" value="1"/>
</dbReference>
<evidence type="ECO:0000313" key="20">
    <source>
        <dbReference type="Proteomes" id="UP000325684"/>
    </source>
</evidence>
<feature type="signal peptide" evidence="17">
    <location>
        <begin position="1"/>
        <end position="28"/>
    </location>
</feature>
<dbReference type="Pfam" id="PF13365">
    <property type="entry name" value="Trypsin_2"/>
    <property type="match status" value="1"/>
</dbReference>
<dbReference type="InterPro" id="IPR051201">
    <property type="entry name" value="Chloro_Bact_Ser_Proteases"/>
</dbReference>
<name>A0A5N3P8Y7_9HYPH</name>
<feature type="region of interest" description="Disordered" evidence="16">
    <location>
        <begin position="363"/>
        <end position="382"/>
    </location>
</feature>
<feature type="domain" description="PDZ" evidence="18">
    <location>
        <begin position="387"/>
        <end position="465"/>
    </location>
</feature>
<feature type="active site" description="Charge relay system" evidence="14">
    <location>
        <position position="215"/>
    </location>
</feature>
<keyword evidence="7 17" id="KW-0732">Signal</keyword>
<dbReference type="GO" id="GO:0004252">
    <property type="term" value="F:serine-type endopeptidase activity"/>
    <property type="evidence" value="ECO:0007669"/>
    <property type="project" value="InterPro"/>
</dbReference>
<organism evidence="19 20">
    <name type="scientific">Microvirga brassicacearum</name>
    <dbReference type="NCBI Taxonomy" id="2580413"/>
    <lineage>
        <taxon>Bacteria</taxon>
        <taxon>Pseudomonadati</taxon>
        <taxon>Pseudomonadota</taxon>
        <taxon>Alphaproteobacteria</taxon>
        <taxon>Hyphomicrobiales</taxon>
        <taxon>Methylobacteriaceae</taxon>
        <taxon>Microvirga</taxon>
    </lineage>
</organism>
<dbReference type="PANTHER" id="PTHR43343:SF3">
    <property type="entry name" value="PROTEASE DO-LIKE 8, CHLOROPLASTIC"/>
    <property type="match status" value="1"/>
</dbReference>
<feature type="compositionally biased region" description="Basic and acidic residues" evidence="16">
    <location>
        <begin position="372"/>
        <end position="381"/>
    </location>
</feature>
<dbReference type="OrthoDB" id="9758917at2"/>
<evidence type="ECO:0000256" key="17">
    <source>
        <dbReference type="SAM" id="SignalP"/>
    </source>
</evidence>
<evidence type="ECO:0000256" key="5">
    <source>
        <dbReference type="ARBA" id="ARBA00013958"/>
    </source>
</evidence>
<dbReference type="PROSITE" id="PS50106">
    <property type="entry name" value="PDZ"/>
    <property type="match status" value="2"/>
</dbReference>
<dbReference type="AlphaFoldDB" id="A0A5N3P8Y7"/>
<keyword evidence="6" id="KW-0645">Protease</keyword>
<keyword evidence="20" id="KW-1185">Reference proteome</keyword>
<dbReference type="InterPro" id="IPR001478">
    <property type="entry name" value="PDZ"/>
</dbReference>
<dbReference type="SUPFAM" id="SSF50156">
    <property type="entry name" value="PDZ domain-like"/>
    <property type="match status" value="2"/>
</dbReference>
<evidence type="ECO:0000256" key="3">
    <source>
        <dbReference type="ARBA" id="ARBA00010541"/>
    </source>
</evidence>
<evidence type="ECO:0000256" key="16">
    <source>
        <dbReference type="SAM" id="MobiDB-lite"/>
    </source>
</evidence>
<dbReference type="NCBIfam" id="TIGR02037">
    <property type="entry name" value="degP_htrA_DO"/>
    <property type="match status" value="1"/>
</dbReference>
<evidence type="ECO:0000256" key="13">
    <source>
        <dbReference type="ARBA" id="ARBA00032850"/>
    </source>
</evidence>
<reference evidence="19 20" key="1">
    <citation type="journal article" date="2019" name="Microorganisms">
        <title>Genome Insights into the Novel Species Microvirga brassicacearum, a Rapeseed Endophyte with Biotechnological Potential.</title>
        <authorList>
            <person name="Jimenez-Gomez A."/>
            <person name="Saati-Santamaria Z."/>
            <person name="Igual J.M."/>
            <person name="Rivas R."/>
            <person name="Mateos P.F."/>
            <person name="Garcia-Fraile P."/>
        </authorList>
    </citation>
    <scope>NUCLEOTIDE SEQUENCE [LARGE SCALE GENOMIC DNA]</scope>
    <source>
        <strain evidence="19 20">CDVBN77</strain>
    </source>
</reference>
<dbReference type="FunFam" id="2.40.10.120:FF:000007">
    <property type="entry name" value="Periplasmic serine endoprotease DegP-like"/>
    <property type="match status" value="1"/>
</dbReference>
<proteinExistence type="inferred from homology"/>
<keyword evidence="8" id="KW-0677">Repeat</keyword>
<sequence length="474" mass="49898">MRQASVTDLRCRMLAGALVAFLAAPVPALSQQVPVDFTAVVQQKAPAVVAITTKQRVEEQDRTPAIPDDLPFREFFRRYYDEPAMPRQSPRQALGSGFVIDSSGHIVTNNHLVEDAAEIQVVFGDRKSVPAKLVGRDPATDIAVLKIDPQSNMTTVTWGDSDAAEPGSWAIAIGSPFGLGGTVTVGVVSARSRDIHSGPYDDYIQTDASINRGNSGGPLFNAAGEVIGVNTAIFSPSGVNIGIGFAIPSQTARSVADQLIRTGRVERGYMGVRLQDMTSALAQALGRTDDEEGVLVAAVEPGSPAEKAGIRTGDVITHFNGQAVTSGRRLSRAVAAAKPGAPVAMAVVRDGKAQDMNIVIAQREQDQSMSPARRDGPDGGKRLGLALSPIPEAARGQLGLEPGVSGVLVQRVEPNSPAAESGLRDGDVIVSANQQPVGAPSEVADAWTQAQRNKKPILLRVRRDGQYLFVAVAA</sequence>
<accession>A0A5N3P8Y7</accession>
<dbReference type="PANTHER" id="PTHR43343">
    <property type="entry name" value="PEPTIDASE S12"/>
    <property type="match status" value="1"/>
</dbReference>
<dbReference type="GO" id="GO:0006508">
    <property type="term" value="P:proteolysis"/>
    <property type="evidence" value="ECO:0007669"/>
    <property type="project" value="UniProtKB-KW"/>
</dbReference>
<comment type="caution">
    <text evidence="19">The sequence shown here is derived from an EMBL/GenBank/DDBJ whole genome shotgun (WGS) entry which is preliminary data.</text>
</comment>
<dbReference type="RefSeq" id="WP_150946128.1">
    <property type="nucleotide sequence ID" value="NZ_VCMV01000024.1"/>
</dbReference>
<gene>
    <name evidence="19" type="ORF">FEZ63_15700</name>
</gene>
<keyword evidence="10" id="KW-0378">Hydrolase</keyword>
<feature type="active site" description="Charge relay system" evidence="14">
    <location>
        <position position="141"/>
    </location>
</feature>
<dbReference type="Gene3D" id="2.40.10.120">
    <property type="match status" value="1"/>
</dbReference>
<evidence type="ECO:0000256" key="4">
    <source>
        <dbReference type="ARBA" id="ARBA00013035"/>
    </source>
</evidence>
<comment type="similarity">
    <text evidence="3">Belongs to the peptidase S1C family.</text>
</comment>
<evidence type="ECO:0000256" key="1">
    <source>
        <dbReference type="ARBA" id="ARBA00001772"/>
    </source>
</evidence>
<dbReference type="EMBL" id="VCMV01000024">
    <property type="protein sequence ID" value="KAB0266199.1"/>
    <property type="molecule type" value="Genomic_DNA"/>
</dbReference>
<dbReference type="InterPro" id="IPR001940">
    <property type="entry name" value="Peptidase_S1C"/>
</dbReference>
<feature type="domain" description="PDZ" evidence="18">
    <location>
        <begin position="259"/>
        <end position="352"/>
    </location>
</feature>
<evidence type="ECO:0000259" key="18">
    <source>
        <dbReference type="PROSITE" id="PS50106"/>
    </source>
</evidence>
<evidence type="ECO:0000256" key="9">
    <source>
        <dbReference type="ARBA" id="ARBA00022764"/>
    </source>
</evidence>
<dbReference type="SMART" id="SM00228">
    <property type="entry name" value="PDZ"/>
    <property type="match status" value="2"/>
</dbReference>
<evidence type="ECO:0000256" key="7">
    <source>
        <dbReference type="ARBA" id="ARBA00022729"/>
    </source>
</evidence>
<dbReference type="Proteomes" id="UP000325684">
    <property type="component" value="Unassembled WGS sequence"/>
</dbReference>
<keyword evidence="12" id="KW-0346">Stress response</keyword>
<keyword evidence="11" id="KW-0720">Serine protease</keyword>
<evidence type="ECO:0000256" key="15">
    <source>
        <dbReference type="PIRSR" id="PIRSR611782-2"/>
    </source>
</evidence>
<comment type="catalytic activity">
    <reaction evidence="1">
        <text>Acts on substrates that are at least partially unfolded. The cleavage site P1 residue is normally between a pair of hydrophobic residues, such as Val-|-Val.</text>
        <dbReference type="EC" id="3.4.21.107"/>
    </reaction>
</comment>
<dbReference type="EC" id="3.4.21.107" evidence="4"/>
<evidence type="ECO:0000256" key="6">
    <source>
        <dbReference type="ARBA" id="ARBA00022670"/>
    </source>
</evidence>
<protein>
    <recommendedName>
        <fullName evidence="5">Probable periplasmic serine endoprotease DegP-like</fullName>
        <ecNumber evidence="4">3.4.21.107</ecNumber>
    </recommendedName>
    <alternativeName>
        <fullName evidence="13">Protease Do</fullName>
    </alternativeName>
</protein>
<feature type="binding site" evidence="15">
    <location>
        <position position="111"/>
    </location>
    <ligand>
        <name>substrate</name>
    </ligand>
</feature>
<evidence type="ECO:0000256" key="11">
    <source>
        <dbReference type="ARBA" id="ARBA00022825"/>
    </source>
</evidence>